<dbReference type="GO" id="GO:0005879">
    <property type="term" value="C:axonemal microtubule"/>
    <property type="evidence" value="ECO:0007669"/>
    <property type="project" value="TreeGrafter"/>
</dbReference>
<dbReference type="Proteomes" id="UP001209878">
    <property type="component" value="Unassembled WGS sequence"/>
</dbReference>
<feature type="region of interest" description="Disordered" evidence="2">
    <location>
        <begin position="582"/>
        <end position="602"/>
    </location>
</feature>
<evidence type="ECO:0000313" key="4">
    <source>
        <dbReference type="Proteomes" id="UP001209878"/>
    </source>
</evidence>
<dbReference type="PANTHER" id="PTHR31516:SF17">
    <property type="entry name" value="STABILIZER OF AXONEMAL MICROTUBULES 2"/>
    <property type="match status" value="1"/>
</dbReference>
<comment type="similarity">
    <text evidence="1">Belongs to the FAM154 family.</text>
</comment>
<feature type="region of interest" description="Disordered" evidence="2">
    <location>
        <begin position="387"/>
        <end position="406"/>
    </location>
</feature>
<accession>A0AAD9KVS2</accession>
<sequence>MLLYVKSVSPFVCFSRHRCPHHPNGVIHKGDKVCLLSEYKNKYPAHPIDLRKSCKPEYHPIQTEEPLNDKTTNRTDYVRHPVGKPFLHMPDRYVRPDGDMDHMTSYKKDYIPKPIQPTKAIKRDLQRRVLGKFEGVPTYKSDYRKWALQQTDKITHDPGYQPPADPFQGASSYNTDYLPHKQAARASMKPMEQHHDVGPFDGQTGYRQEYVKHLLPRREAREAPKWNPSKVPLDGMSNYRKDYTAKQGEKMPSCKPDGNAYQSEAPFEDGTTQRTDYIKWPADRPHMREPDAYVRPEGDVDYHTTTHTDYNRKPIAPTKAMRPSSRRGVPGKFDGSTNYNHDFRKWPVKPMKQQPRNDYLPPEAPFEGRSNYTDNYQKHPLAARESMKPNEATRVSDQPFDGRTGYRDEYVKHPFEERVRREAPKWQPNAAKLDGMTNYTKDYTPKDMVKQPSCRPDNTAYQSEAPFDAGTTNRDDYVKWPLNKPSQHAPDQYVKPAGDMEFNTTTNTDFNRKPIVLVTAKRPTGRTGKPGKFDGRTNYSQDFRKWALGDRPKAMMQPEYMPPDAPFVGSTNYHDNYHAHQAHPPKSMKPNDAGHVSDAPFEGGTEYRQEYVKKAVKPCPAGILDTERAEYVYQEQDRTGHKWYQPLSANVAEMQMRHKMGSAGMNRQLTALSVA</sequence>
<proteinExistence type="inferred from homology"/>
<protein>
    <recommendedName>
        <fullName evidence="5">Stabilizer of axonemal microtubules 2</fullName>
    </recommendedName>
</protein>
<keyword evidence="4" id="KW-1185">Reference proteome</keyword>
<dbReference type="Pfam" id="PF05217">
    <property type="entry name" value="SAXO1-2"/>
    <property type="match status" value="2"/>
</dbReference>
<comment type="caution">
    <text evidence="3">The sequence shown here is derived from an EMBL/GenBank/DDBJ whole genome shotgun (WGS) entry which is preliminary data.</text>
</comment>
<feature type="region of interest" description="Disordered" evidence="2">
    <location>
        <begin position="304"/>
        <end position="341"/>
    </location>
</feature>
<dbReference type="GO" id="GO:0005814">
    <property type="term" value="C:centriole"/>
    <property type="evidence" value="ECO:0007669"/>
    <property type="project" value="TreeGrafter"/>
</dbReference>
<evidence type="ECO:0000313" key="3">
    <source>
        <dbReference type="EMBL" id="KAK2178326.1"/>
    </source>
</evidence>
<dbReference type="GO" id="GO:0036064">
    <property type="term" value="C:ciliary basal body"/>
    <property type="evidence" value="ECO:0007669"/>
    <property type="project" value="TreeGrafter"/>
</dbReference>
<evidence type="ECO:0008006" key="5">
    <source>
        <dbReference type="Google" id="ProtNLM"/>
    </source>
</evidence>
<evidence type="ECO:0000256" key="1">
    <source>
        <dbReference type="ARBA" id="ARBA00008738"/>
    </source>
</evidence>
<dbReference type="EMBL" id="JAODUO010000547">
    <property type="protein sequence ID" value="KAK2178326.1"/>
    <property type="molecule type" value="Genomic_DNA"/>
</dbReference>
<organism evidence="3 4">
    <name type="scientific">Ridgeia piscesae</name>
    <name type="common">Tubeworm</name>
    <dbReference type="NCBI Taxonomy" id="27915"/>
    <lineage>
        <taxon>Eukaryota</taxon>
        <taxon>Metazoa</taxon>
        <taxon>Spiralia</taxon>
        <taxon>Lophotrochozoa</taxon>
        <taxon>Annelida</taxon>
        <taxon>Polychaeta</taxon>
        <taxon>Sedentaria</taxon>
        <taxon>Canalipalpata</taxon>
        <taxon>Sabellida</taxon>
        <taxon>Siboglinidae</taxon>
        <taxon>Ridgeia</taxon>
    </lineage>
</organism>
<reference evidence="3" key="1">
    <citation type="journal article" date="2023" name="Mol. Biol. Evol.">
        <title>Third-Generation Sequencing Reveals the Adaptive Role of the Epigenome in Three Deep-Sea Polychaetes.</title>
        <authorList>
            <person name="Perez M."/>
            <person name="Aroh O."/>
            <person name="Sun Y."/>
            <person name="Lan Y."/>
            <person name="Juniper S.K."/>
            <person name="Young C.R."/>
            <person name="Angers B."/>
            <person name="Qian P.Y."/>
        </authorList>
    </citation>
    <scope>NUCLEOTIDE SEQUENCE</scope>
    <source>
        <strain evidence="3">R07B-5</strain>
    </source>
</reference>
<dbReference type="PANTHER" id="PTHR31516">
    <property type="entry name" value="STABILIZER OF AXONEMAL MICROTUBULES 2"/>
    <property type="match status" value="1"/>
</dbReference>
<dbReference type="GO" id="GO:0008017">
    <property type="term" value="F:microtubule binding"/>
    <property type="evidence" value="ECO:0007669"/>
    <property type="project" value="InterPro"/>
</dbReference>
<evidence type="ECO:0000256" key="2">
    <source>
        <dbReference type="SAM" id="MobiDB-lite"/>
    </source>
</evidence>
<dbReference type="InterPro" id="IPR033336">
    <property type="entry name" value="SAXO1/2"/>
</dbReference>
<dbReference type="GO" id="GO:0036126">
    <property type="term" value="C:sperm flagellum"/>
    <property type="evidence" value="ECO:0007669"/>
    <property type="project" value="TreeGrafter"/>
</dbReference>
<gene>
    <name evidence="3" type="ORF">NP493_547g01035</name>
</gene>
<name>A0AAD9KVS2_RIDPI</name>
<dbReference type="AlphaFoldDB" id="A0AAD9KVS2"/>